<comment type="similarity">
    <text evidence="1">Belongs to the Cu-Zn superoxide dismutase family.</text>
</comment>
<dbReference type="GO" id="GO:0006801">
    <property type="term" value="P:superoxide metabolic process"/>
    <property type="evidence" value="ECO:0007669"/>
    <property type="project" value="InterPro"/>
</dbReference>
<accession>A0A511UT38</accession>
<protein>
    <submittedName>
        <fullName evidence="4">Superoxide dismutase</fullName>
    </submittedName>
</protein>
<comment type="caution">
    <text evidence="4">The sequence shown here is derived from an EMBL/GenBank/DDBJ whole genome shotgun (WGS) entry which is preliminary data.</text>
</comment>
<reference evidence="4 5" key="1">
    <citation type="submission" date="2019-07" db="EMBL/GenBank/DDBJ databases">
        <title>Whole genome shotgun sequence of Cerasibacillus quisquiliarum NBRC 102429.</title>
        <authorList>
            <person name="Hosoyama A."/>
            <person name="Uohara A."/>
            <person name="Ohji S."/>
            <person name="Ichikawa N."/>
        </authorList>
    </citation>
    <scope>NUCLEOTIDE SEQUENCE [LARGE SCALE GENOMIC DNA]</scope>
    <source>
        <strain evidence="4 5">NBRC 102429</strain>
    </source>
</reference>
<name>A0A511UT38_9BACI</name>
<keyword evidence="5" id="KW-1185">Reference proteome</keyword>
<evidence type="ECO:0000313" key="4">
    <source>
        <dbReference type="EMBL" id="GEN29769.1"/>
    </source>
</evidence>
<dbReference type="AlphaFoldDB" id="A0A511UT38"/>
<dbReference type="InterPro" id="IPR036423">
    <property type="entry name" value="SOD-like_Cu/Zn_dom_sf"/>
</dbReference>
<gene>
    <name evidence="4" type="primary">sodC</name>
    <name evidence="4" type="ORF">CQU01_00070</name>
</gene>
<dbReference type="OrthoDB" id="9792957at2"/>
<feature type="domain" description="Superoxide dismutase copper/zinc binding" evidence="3">
    <location>
        <begin position="35"/>
        <end position="165"/>
    </location>
</feature>
<dbReference type="PROSITE" id="PS51257">
    <property type="entry name" value="PROKAR_LIPOPROTEIN"/>
    <property type="match status" value="1"/>
</dbReference>
<evidence type="ECO:0000259" key="3">
    <source>
        <dbReference type="Pfam" id="PF00080"/>
    </source>
</evidence>
<dbReference type="CDD" id="cd00305">
    <property type="entry name" value="Cu-Zn_Superoxide_Dismutase"/>
    <property type="match status" value="1"/>
</dbReference>
<dbReference type="InterPro" id="IPR024134">
    <property type="entry name" value="SOD_Cu/Zn_/chaperone"/>
</dbReference>
<dbReference type="EMBL" id="BJXW01000001">
    <property type="protein sequence ID" value="GEN29769.1"/>
    <property type="molecule type" value="Genomic_DNA"/>
</dbReference>
<dbReference type="RefSeq" id="WP_146934034.1">
    <property type="nucleotide sequence ID" value="NZ_BJXW01000001.1"/>
</dbReference>
<feature type="compositionally biased region" description="Acidic residues" evidence="2">
    <location>
        <begin position="179"/>
        <end position="191"/>
    </location>
</feature>
<evidence type="ECO:0000256" key="1">
    <source>
        <dbReference type="ARBA" id="ARBA00010457"/>
    </source>
</evidence>
<evidence type="ECO:0000313" key="5">
    <source>
        <dbReference type="Proteomes" id="UP000321491"/>
    </source>
</evidence>
<dbReference type="PANTHER" id="PTHR10003">
    <property type="entry name" value="SUPEROXIDE DISMUTASE CU-ZN -RELATED"/>
    <property type="match status" value="1"/>
</dbReference>
<feature type="region of interest" description="Disordered" evidence="2">
    <location>
        <begin position="145"/>
        <end position="191"/>
    </location>
</feature>
<dbReference type="SUPFAM" id="SSF49329">
    <property type="entry name" value="Cu,Zn superoxide dismutase-like"/>
    <property type="match status" value="1"/>
</dbReference>
<sequence>MRFIIILFIIFFTACSSPISSLDVNMYNASGDYVGKVTLSESEEGVLIKLKVEGFSPGFHGIHIHEFPECDGPEFKSAGNHLNPEGKKHGLLHPDGPHLGDLPNVEADGSGLIETEVTLNGATLKEGKTSLLKGGGTSLIITEEQDDGMTQPSGSSGVRLACGKIVDPKKQQSEWPSDPTEEGESEEKEDE</sequence>
<organism evidence="4 5">
    <name type="scientific">Cerasibacillus quisquiliarum</name>
    <dbReference type="NCBI Taxonomy" id="227865"/>
    <lineage>
        <taxon>Bacteria</taxon>
        <taxon>Bacillati</taxon>
        <taxon>Bacillota</taxon>
        <taxon>Bacilli</taxon>
        <taxon>Bacillales</taxon>
        <taxon>Bacillaceae</taxon>
        <taxon>Cerasibacillus</taxon>
    </lineage>
</organism>
<proteinExistence type="inferred from homology"/>
<dbReference type="Gene3D" id="2.60.40.200">
    <property type="entry name" value="Superoxide dismutase, copper/zinc binding domain"/>
    <property type="match status" value="1"/>
</dbReference>
<dbReference type="GO" id="GO:0005507">
    <property type="term" value="F:copper ion binding"/>
    <property type="evidence" value="ECO:0007669"/>
    <property type="project" value="InterPro"/>
</dbReference>
<dbReference type="Proteomes" id="UP000321491">
    <property type="component" value="Unassembled WGS sequence"/>
</dbReference>
<evidence type="ECO:0000256" key="2">
    <source>
        <dbReference type="SAM" id="MobiDB-lite"/>
    </source>
</evidence>
<dbReference type="Pfam" id="PF00080">
    <property type="entry name" value="Sod_Cu"/>
    <property type="match status" value="1"/>
</dbReference>
<dbReference type="InterPro" id="IPR001424">
    <property type="entry name" value="SOD_Cu_Zn_dom"/>
</dbReference>